<feature type="transmembrane region" description="Helical" evidence="4">
    <location>
        <begin position="25"/>
        <end position="49"/>
    </location>
</feature>
<dbReference type="Proteomes" id="UP000249299">
    <property type="component" value="Unassembled WGS sequence"/>
</dbReference>
<evidence type="ECO:0000256" key="2">
    <source>
        <dbReference type="ARBA" id="ARBA00022989"/>
    </source>
</evidence>
<dbReference type="PANTHER" id="PTHR23537">
    <property type="match status" value="1"/>
</dbReference>
<dbReference type="PANTHER" id="PTHR23537:SF1">
    <property type="entry name" value="SUGAR TRANSPORTER"/>
    <property type="match status" value="1"/>
</dbReference>
<dbReference type="OrthoDB" id="9797953at2"/>
<sequence length="361" mass="36159">MGVGRFVYTPILPVMVSALGLSKSAAGLIASSNYAGYLLGALIAVTPVIKGSRRGWFLGALALSAATTGLMAVSESLAAFLVLRFIGGVASAFVLVYSSALVLDRLARAGRAGLAAVHFAGVGLGIAGSAALMAVMVAKGADWRALWWASAAVTVVALAAVAVLIPAQRAVPSAPVKRDGGRNPGLAILIAAYGLYGFGYVITATFIVAIVRAAPDIAPLEPAIWLVVGLAAAPSIAIWSMVARRIGDLAAFAAACLIEALAVIVSVTVLTPPAILLAAILFGGTFMGIVALGISAGRRLSSGDAERMLALMTAAFGLGQIVGPAFAGVLFDATGSFLIPSAAASAALVVAGAMAYAIKKL</sequence>
<feature type="domain" description="Major facilitator superfamily (MFS) profile" evidence="5">
    <location>
        <begin position="1"/>
        <end position="361"/>
    </location>
</feature>
<dbReference type="GO" id="GO:0005886">
    <property type="term" value="C:plasma membrane"/>
    <property type="evidence" value="ECO:0007669"/>
    <property type="project" value="TreeGrafter"/>
</dbReference>
<evidence type="ECO:0000259" key="5">
    <source>
        <dbReference type="PROSITE" id="PS50850"/>
    </source>
</evidence>
<dbReference type="EMBL" id="NPEV01000021">
    <property type="protein sequence ID" value="RAI27199.1"/>
    <property type="molecule type" value="Genomic_DNA"/>
</dbReference>
<organism evidence="6 7">
    <name type="scientific">Rhodobium orientis</name>
    <dbReference type="NCBI Taxonomy" id="34017"/>
    <lineage>
        <taxon>Bacteria</taxon>
        <taxon>Pseudomonadati</taxon>
        <taxon>Pseudomonadota</taxon>
        <taxon>Alphaproteobacteria</taxon>
        <taxon>Hyphomicrobiales</taxon>
        <taxon>Rhodobiaceae</taxon>
        <taxon>Rhodobium</taxon>
    </lineage>
</organism>
<keyword evidence="7" id="KW-1185">Reference proteome</keyword>
<evidence type="ECO:0000313" key="7">
    <source>
        <dbReference type="Proteomes" id="UP000249299"/>
    </source>
</evidence>
<feature type="transmembrane region" description="Helical" evidence="4">
    <location>
        <begin position="249"/>
        <end position="269"/>
    </location>
</feature>
<keyword evidence="2 4" id="KW-1133">Transmembrane helix</keyword>
<feature type="transmembrane region" description="Helical" evidence="4">
    <location>
        <begin position="337"/>
        <end position="358"/>
    </location>
</feature>
<feature type="transmembrane region" description="Helical" evidence="4">
    <location>
        <begin position="56"/>
        <end position="73"/>
    </location>
</feature>
<feature type="transmembrane region" description="Helical" evidence="4">
    <location>
        <begin position="308"/>
        <end position="331"/>
    </location>
</feature>
<evidence type="ECO:0000256" key="4">
    <source>
        <dbReference type="SAM" id="Phobius"/>
    </source>
</evidence>
<name>A0A327JLH7_9HYPH</name>
<protein>
    <recommendedName>
        <fullName evidence="5">Major facilitator superfamily (MFS) profile domain-containing protein</fullName>
    </recommendedName>
</protein>
<dbReference type="GO" id="GO:0022857">
    <property type="term" value="F:transmembrane transporter activity"/>
    <property type="evidence" value="ECO:0007669"/>
    <property type="project" value="InterPro"/>
</dbReference>
<comment type="caution">
    <text evidence="6">The sequence shown here is derived from an EMBL/GenBank/DDBJ whole genome shotgun (WGS) entry which is preliminary data.</text>
</comment>
<feature type="transmembrane region" description="Helical" evidence="4">
    <location>
        <begin position="186"/>
        <end position="211"/>
    </location>
</feature>
<dbReference type="Gene3D" id="1.20.1250.20">
    <property type="entry name" value="MFS general substrate transporter like domains"/>
    <property type="match status" value="1"/>
</dbReference>
<reference evidence="6 7" key="1">
    <citation type="submission" date="2017-07" db="EMBL/GenBank/DDBJ databases">
        <title>Draft Genome Sequences of Select Purple Nonsulfur Bacteria.</title>
        <authorList>
            <person name="Lasarre B."/>
            <person name="Mckinlay J.B."/>
        </authorList>
    </citation>
    <scope>NUCLEOTIDE SEQUENCE [LARGE SCALE GENOMIC DNA]</scope>
    <source>
        <strain evidence="6 7">DSM 11290</strain>
    </source>
</reference>
<feature type="transmembrane region" description="Helical" evidence="4">
    <location>
        <begin position="115"/>
        <end position="139"/>
    </location>
</feature>
<dbReference type="InterPro" id="IPR020846">
    <property type="entry name" value="MFS_dom"/>
</dbReference>
<feature type="transmembrane region" description="Helical" evidence="4">
    <location>
        <begin position="275"/>
        <end position="296"/>
    </location>
</feature>
<feature type="transmembrane region" description="Helical" evidence="4">
    <location>
        <begin position="79"/>
        <end position="103"/>
    </location>
</feature>
<dbReference type="InterPro" id="IPR036259">
    <property type="entry name" value="MFS_trans_sf"/>
</dbReference>
<dbReference type="AlphaFoldDB" id="A0A327JLH7"/>
<dbReference type="Pfam" id="PF06779">
    <property type="entry name" value="MFS_4"/>
    <property type="match status" value="1"/>
</dbReference>
<evidence type="ECO:0000256" key="1">
    <source>
        <dbReference type="ARBA" id="ARBA00022692"/>
    </source>
</evidence>
<evidence type="ECO:0000313" key="6">
    <source>
        <dbReference type="EMBL" id="RAI27199.1"/>
    </source>
</evidence>
<accession>A0A327JLH7</accession>
<dbReference type="SUPFAM" id="SSF103473">
    <property type="entry name" value="MFS general substrate transporter"/>
    <property type="match status" value="1"/>
</dbReference>
<feature type="transmembrane region" description="Helical" evidence="4">
    <location>
        <begin position="223"/>
        <end position="242"/>
    </location>
</feature>
<gene>
    <name evidence="6" type="ORF">CH339_11290</name>
</gene>
<proteinExistence type="predicted"/>
<keyword evidence="1 4" id="KW-0812">Transmembrane</keyword>
<dbReference type="InterPro" id="IPR010645">
    <property type="entry name" value="MFS_4"/>
</dbReference>
<keyword evidence="3 4" id="KW-0472">Membrane</keyword>
<dbReference type="PROSITE" id="PS50850">
    <property type="entry name" value="MFS"/>
    <property type="match status" value="1"/>
</dbReference>
<evidence type="ECO:0000256" key="3">
    <source>
        <dbReference type="ARBA" id="ARBA00023136"/>
    </source>
</evidence>
<feature type="transmembrane region" description="Helical" evidence="4">
    <location>
        <begin position="145"/>
        <end position="165"/>
    </location>
</feature>